<evidence type="ECO:0000313" key="1">
    <source>
        <dbReference type="EnsemblPlants" id="Kaladp0053s0690.1.v1.1.CDS.1"/>
    </source>
</evidence>
<dbReference type="Proteomes" id="UP000594263">
    <property type="component" value="Unplaced"/>
</dbReference>
<organism evidence="1 2">
    <name type="scientific">Kalanchoe fedtschenkoi</name>
    <name type="common">Lavender scallops</name>
    <name type="synonym">South American air plant</name>
    <dbReference type="NCBI Taxonomy" id="63787"/>
    <lineage>
        <taxon>Eukaryota</taxon>
        <taxon>Viridiplantae</taxon>
        <taxon>Streptophyta</taxon>
        <taxon>Embryophyta</taxon>
        <taxon>Tracheophyta</taxon>
        <taxon>Spermatophyta</taxon>
        <taxon>Magnoliopsida</taxon>
        <taxon>eudicotyledons</taxon>
        <taxon>Gunneridae</taxon>
        <taxon>Pentapetalae</taxon>
        <taxon>Saxifragales</taxon>
        <taxon>Crassulaceae</taxon>
        <taxon>Kalanchoe</taxon>
    </lineage>
</organism>
<dbReference type="Gramene" id="Kaladp0053s0690.1.v1.1">
    <property type="protein sequence ID" value="Kaladp0053s0690.1.v1.1.CDS.1"/>
    <property type="gene ID" value="Kaladp0053s0690.v1.1"/>
</dbReference>
<keyword evidence="2" id="KW-1185">Reference proteome</keyword>
<dbReference type="AlphaFoldDB" id="A0A7N0U4P8"/>
<dbReference type="EnsemblPlants" id="Kaladp0053s0690.1.v1.1">
    <property type="protein sequence ID" value="Kaladp0053s0690.1.v1.1.CDS.1"/>
    <property type="gene ID" value="Kaladp0053s0690.v1.1"/>
</dbReference>
<accession>A0A7N0U4P8</accession>
<protein>
    <submittedName>
        <fullName evidence="1">Uncharacterized protein</fullName>
    </submittedName>
</protein>
<sequence length="66" mass="7723">MFNGTHNHNGYLHSYKWSTLSCINGHSTKDLTETQSPNIKIVSCIIESVHHIHFLKLRIKKFKEMK</sequence>
<proteinExistence type="predicted"/>
<reference evidence="1" key="1">
    <citation type="submission" date="2021-01" db="UniProtKB">
        <authorList>
            <consortium name="EnsemblPlants"/>
        </authorList>
    </citation>
    <scope>IDENTIFICATION</scope>
</reference>
<name>A0A7N0U4P8_KALFE</name>
<evidence type="ECO:0000313" key="2">
    <source>
        <dbReference type="Proteomes" id="UP000594263"/>
    </source>
</evidence>